<evidence type="ECO:0000313" key="1">
    <source>
        <dbReference type="EMBL" id="PSW22066.1"/>
    </source>
</evidence>
<dbReference type="Proteomes" id="UP000241771">
    <property type="component" value="Unassembled WGS sequence"/>
</dbReference>
<proteinExistence type="predicted"/>
<dbReference type="InterPro" id="IPR021516">
    <property type="entry name" value="DUF3179"/>
</dbReference>
<dbReference type="Pfam" id="PF11376">
    <property type="entry name" value="DUF3179"/>
    <property type="match status" value="1"/>
</dbReference>
<comment type="caution">
    <text evidence="1">The sequence shown here is derived from an EMBL/GenBank/DDBJ whole genome shotgun (WGS) entry which is preliminary data.</text>
</comment>
<keyword evidence="2" id="KW-1185">Reference proteome</keyword>
<dbReference type="RefSeq" id="WP_051902304.1">
    <property type="nucleotide sequence ID" value="NZ_JGVO01000552.1"/>
</dbReference>
<gene>
    <name evidence="1" type="ORF">C9I98_02030</name>
</gene>
<protein>
    <submittedName>
        <fullName evidence="1">DUF3179 domain-containing protein</fullName>
    </submittedName>
</protein>
<dbReference type="OrthoDB" id="9806357at2"/>
<sequence length="317" mass="35477">MKLLIIILYGLIFTLPLGMQAASLNGFSLERSTIPAHEILSGGPGKDGIPALLKPKFVTAKNANFLNARDPVLGISVNGEHRAYPIKILNWHEVVNDTIQGKKVVITYCPLCGSGMAFSATLNGRTLTFGVSGLLYNSDVLLYDHQTESLWSQIKGKAVTGVAAGQSLTQYPLTLTRWQQWQAQYPSTKVLSTDTGFSRNYQQDPYAGYQRSPRLFFPVANKAPSIYSSKETVMGFKGKQSVIAFPFTELRKQGKSQFNFDFEGLALVVHYDQDNQSAWITDNQGNQLSSTLLYWFAWYAFYPDTHIFKANRIQYEK</sequence>
<dbReference type="AlphaFoldDB" id="A0A2T3P0L4"/>
<organism evidence="1 2">
    <name type="scientific">Photobacterium sanctipauli</name>
    <dbReference type="NCBI Taxonomy" id="1342794"/>
    <lineage>
        <taxon>Bacteria</taxon>
        <taxon>Pseudomonadati</taxon>
        <taxon>Pseudomonadota</taxon>
        <taxon>Gammaproteobacteria</taxon>
        <taxon>Vibrionales</taxon>
        <taxon>Vibrionaceae</taxon>
        <taxon>Photobacterium</taxon>
    </lineage>
</organism>
<accession>A0A2T3P0L4</accession>
<name>A0A2T3P0L4_9GAMM</name>
<evidence type="ECO:0000313" key="2">
    <source>
        <dbReference type="Proteomes" id="UP000241771"/>
    </source>
</evidence>
<dbReference type="EMBL" id="PYMA01000001">
    <property type="protein sequence ID" value="PSW22066.1"/>
    <property type="molecule type" value="Genomic_DNA"/>
</dbReference>
<reference evidence="1 2" key="1">
    <citation type="submission" date="2018-01" db="EMBL/GenBank/DDBJ databases">
        <title>Whole genome sequencing of Histamine producing bacteria.</title>
        <authorList>
            <person name="Butler K."/>
        </authorList>
    </citation>
    <scope>NUCLEOTIDE SEQUENCE [LARGE SCALE GENOMIC DNA]</scope>
    <source>
        <strain evidence="1 2">DSM 100436</strain>
    </source>
</reference>